<comment type="caution">
    <text evidence="1">The sequence shown here is derived from an EMBL/GenBank/DDBJ whole genome shotgun (WGS) entry which is preliminary data.</text>
</comment>
<accession>A0A4R3KLK9</accession>
<organism evidence="1 2">
    <name type="scientific">Anseongella ginsenosidimutans</name>
    <dbReference type="NCBI Taxonomy" id="496056"/>
    <lineage>
        <taxon>Bacteria</taxon>
        <taxon>Pseudomonadati</taxon>
        <taxon>Bacteroidota</taxon>
        <taxon>Sphingobacteriia</taxon>
        <taxon>Sphingobacteriales</taxon>
        <taxon>Sphingobacteriaceae</taxon>
        <taxon>Anseongella</taxon>
    </lineage>
</organism>
<dbReference type="EMBL" id="SMAD01000016">
    <property type="protein sequence ID" value="TCS84973.1"/>
    <property type="molecule type" value="Genomic_DNA"/>
</dbReference>
<evidence type="ECO:0000313" key="1">
    <source>
        <dbReference type="EMBL" id="TCS84973.1"/>
    </source>
</evidence>
<reference evidence="1 2" key="1">
    <citation type="submission" date="2019-03" db="EMBL/GenBank/DDBJ databases">
        <title>Genomic Encyclopedia of Type Strains, Phase IV (KMG-IV): sequencing the most valuable type-strain genomes for metagenomic binning, comparative biology and taxonomic classification.</title>
        <authorList>
            <person name="Goeker M."/>
        </authorList>
    </citation>
    <scope>NUCLEOTIDE SEQUENCE [LARGE SCALE GENOMIC DNA]</scope>
    <source>
        <strain evidence="1 2">DSM 21100</strain>
    </source>
</reference>
<name>A0A4R3KLK9_9SPHI</name>
<keyword evidence="2" id="KW-1185">Reference proteome</keyword>
<gene>
    <name evidence="1" type="ORF">EDD80_11665</name>
</gene>
<evidence type="ECO:0000313" key="2">
    <source>
        <dbReference type="Proteomes" id="UP000295807"/>
    </source>
</evidence>
<dbReference type="Proteomes" id="UP000295807">
    <property type="component" value="Unassembled WGS sequence"/>
</dbReference>
<dbReference type="AlphaFoldDB" id="A0A4R3KLK9"/>
<protein>
    <submittedName>
        <fullName evidence="1">Uncharacterized protein</fullName>
    </submittedName>
</protein>
<sequence length="36" mass="4099">MIIYVIKVISIFVLETKDDTVVSAYLDCQKTLLIPL</sequence>
<proteinExistence type="predicted"/>